<reference evidence="2" key="1">
    <citation type="submission" date="2022-11" db="UniProtKB">
        <authorList>
            <consortium name="WormBaseParasite"/>
        </authorList>
    </citation>
    <scope>IDENTIFICATION</scope>
</reference>
<protein>
    <submittedName>
        <fullName evidence="2">Uncharacterized protein</fullName>
    </submittedName>
</protein>
<name>A0AC35GPJ9_9BILA</name>
<dbReference type="Proteomes" id="UP000887580">
    <property type="component" value="Unplaced"/>
</dbReference>
<accession>A0AC35GPJ9</accession>
<sequence length="173" mass="20110">MQNEIKNVLRATLFHDSHPSVNGGFLEVTKCIAEEALEEAMEGVVIKSYHGFKQNATVQLRNKICKENKELISTFIYCLIHSQTEQFRDFLTALSLTSEFLIDEFCQSPDISRFPYYMDERNFHKLRSDDLCFSIRENIEVMAILSRKFPFFIRGAIGNLYHLITTINIIECL</sequence>
<proteinExistence type="predicted"/>
<evidence type="ECO:0000313" key="1">
    <source>
        <dbReference type="Proteomes" id="UP000887580"/>
    </source>
</evidence>
<dbReference type="WBParaSite" id="PS1159_v2.g7319.t1">
    <property type="protein sequence ID" value="PS1159_v2.g7319.t1"/>
    <property type="gene ID" value="PS1159_v2.g7319"/>
</dbReference>
<organism evidence="1 2">
    <name type="scientific">Panagrolaimus sp. PS1159</name>
    <dbReference type="NCBI Taxonomy" id="55785"/>
    <lineage>
        <taxon>Eukaryota</taxon>
        <taxon>Metazoa</taxon>
        <taxon>Ecdysozoa</taxon>
        <taxon>Nematoda</taxon>
        <taxon>Chromadorea</taxon>
        <taxon>Rhabditida</taxon>
        <taxon>Tylenchina</taxon>
        <taxon>Panagrolaimomorpha</taxon>
        <taxon>Panagrolaimoidea</taxon>
        <taxon>Panagrolaimidae</taxon>
        <taxon>Panagrolaimus</taxon>
    </lineage>
</organism>
<evidence type="ECO:0000313" key="2">
    <source>
        <dbReference type="WBParaSite" id="PS1159_v2.g7319.t1"/>
    </source>
</evidence>